<dbReference type="PROSITE" id="PS50219">
    <property type="entry name" value="CNH"/>
    <property type="match status" value="1"/>
</dbReference>
<name>C5DEI1_LACTC</name>
<feature type="domain" description="CNH" evidence="2">
    <location>
        <begin position="62"/>
        <end position="335"/>
    </location>
</feature>
<dbReference type="GO" id="GO:0034058">
    <property type="term" value="P:endosomal vesicle fusion"/>
    <property type="evidence" value="ECO:0007669"/>
    <property type="project" value="TreeGrafter"/>
</dbReference>
<dbReference type="KEGG" id="lth:KLTH0C09416g"/>
<dbReference type="FunCoup" id="C5DEI1">
    <property type="interactions" value="83"/>
</dbReference>
<dbReference type="InterPro" id="IPR001180">
    <property type="entry name" value="CNH_dom"/>
</dbReference>
<dbReference type="STRING" id="559295.C5DEI1"/>
<keyword evidence="4" id="KW-1185">Reference proteome</keyword>
<dbReference type="AlphaFoldDB" id="C5DEI1"/>
<gene>
    <name evidence="3" type="ordered locus">KLTH0C09416g</name>
</gene>
<dbReference type="InterPro" id="IPR032914">
    <property type="entry name" value="Vam6/VPS39/TRAP1"/>
</dbReference>
<proteinExistence type="predicted"/>
<dbReference type="InParanoid" id="C5DEI1"/>
<organism evidence="3 4">
    <name type="scientific">Lachancea thermotolerans (strain ATCC 56472 / CBS 6340 / NRRL Y-8284)</name>
    <name type="common">Yeast</name>
    <name type="synonym">Kluyveromyces thermotolerans</name>
    <dbReference type="NCBI Taxonomy" id="559295"/>
    <lineage>
        <taxon>Eukaryota</taxon>
        <taxon>Fungi</taxon>
        <taxon>Dikarya</taxon>
        <taxon>Ascomycota</taxon>
        <taxon>Saccharomycotina</taxon>
        <taxon>Saccharomycetes</taxon>
        <taxon>Saccharomycetales</taxon>
        <taxon>Saccharomycetaceae</taxon>
        <taxon>Lachancea</taxon>
    </lineage>
</organism>
<dbReference type="GeneID" id="8291508"/>
<dbReference type="eggNOG" id="KOG2063">
    <property type="taxonomic scope" value="Eukaryota"/>
</dbReference>
<dbReference type="RefSeq" id="XP_002552630.1">
    <property type="nucleotide sequence ID" value="XM_002552584.1"/>
</dbReference>
<reference evidence="3 4" key="1">
    <citation type="journal article" date="2009" name="Genome Res.">
        <title>Comparative genomics of protoploid Saccharomycetaceae.</title>
        <authorList>
            <consortium name="The Genolevures Consortium"/>
            <person name="Souciet J.-L."/>
            <person name="Dujon B."/>
            <person name="Gaillardin C."/>
            <person name="Johnston M."/>
            <person name="Baret P.V."/>
            <person name="Cliften P."/>
            <person name="Sherman D.J."/>
            <person name="Weissenbach J."/>
            <person name="Westhof E."/>
            <person name="Wincker P."/>
            <person name="Jubin C."/>
            <person name="Poulain J."/>
            <person name="Barbe V."/>
            <person name="Segurens B."/>
            <person name="Artiguenave F."/>
            <person name="Anthouard V."/>
            <person name="Vacherie B."/>
            <person name="Val M.-E."/>
            <person name="Fulton R.S."/>
            <person name="Minx P."/>
            <person name="Wilson R."/>
            <person name="Durrens P."/>
            <person name="Jean G."/>
            <person name="Marck C."/>
            <person name="Martin T."/>
            <person name="Nikolski M."/>
            <person name="Rolland T."/>
            <person name="Seret M.-L."/>
            <person name="Casaregola S."/>
            <person name="Despons L."/>
            <person name="Fairhead C."/>
            <person name="Fischer G."/>
            <person name="Lafontaine I."/>
            <person name="Leh V."/>
            <person name="Lemaire M."/>
            <person name="de Montigny J."/>
            <person name="Neuveglise C."/>
            <person name="Thierry A."/>
            <person name="Blanc-Lenfle I."/>
            <person name="Bleykasten C."/>
            <person name="Diffels J."/>
            <person name="Fritsch E."/>
            <person name="Frangeul L."/>
            <person name="Goeffon A."/>
            <person name="Jauniaux N."/>
            <person name="Kachouri-Lafond R."/>
            <person name="Payen C."/>
            <person name="Potier S."/>
            <person name="Pribylova L."/>
            <person name="Ozanne C."/>
            <person name="Richard G.-F."/>
            <person name="Sacerdot C."/>
            <person name="Straub M.-L."/>
            <person name="Talla E."/>
        </authorList>
    </citation>
    <scope>NUCLEOTIDE SEQUENCE [LARGE SCALE GENOMIC DNA]</scope>
    <source>
        <strain evidence="4">ATCC 56472 / CBS 6340 / NRRL Y-8284</strain>
    </source>
</reference>
<dbReference type="GO" id="GO:0006914">
    <property type="term" value="P:autophagy"/>
    <property type="evidence" value="ECO:0007669"/>
    <property type="project" value="TreeGrafter"/>
</dbReference>
<dbReference type="OMA" id="EFAPVPN"/>
<dbReference type="OrthoDB" id="5325112at2759"/>
<evidence type="ECO:0000313" key="4">
    <source>
        <dbReference type="Proteomes" id="UP000002036"/>
    </source>
</evidence>
<dbReference type="PANTHER" id="PTHR12894">
    <property type="entry name" value="CNH DOMAIN CONTAINING"/>
    <property type="match status" value="1"/>
</dbReference>
<dbReference type="GO" id="GO:0000329">
    <property type="term" value="C:fungal-type vacuole membrane"/>
    <property type="evidence" value="ECO:0007669"/>
    <property type="project" value="TreeGrafter"/>
</dbReference>
<feature type="region of interest" description="Disordered" evidence="1">
    <location>
        <begin position="1"/>
        <end position="42"/>
    </location>
</feature>
<protein>
    <submittedName>
        <fullName evidence="3">KLTH0C09416p</fullName>
    </submittedName>
</protein>
<dbReference type="HOGENOM" id="CLU_005205_0_0_1"/>
<feature type="compositionally biased region" description="Polar residues" evidence="1">
    <location>
        <begin position="1"/>
        <end position="10"/>
    </location>
</feature>
<evidence type="ECO:0000313" key="3">
    <source>
        <dbReference type="EMBL" id="CAR22192.1"/>
    </source>
</evidence>
<dbReference type="Proteomes" id="UP000002036">
    <property type="component" value="Chromosome C"/>
</dbReference>
<dbReference type="EMBL" id="CU928167">
    <property type="protein sequence ID" value="CAR22192.1"/>
    <property type="molecule type" value="Genomic_DNA"/>
</dbReference>
<accession>C5DEI1</accession>
<evidence type="ECO:0000259" key="2">
    <source>
        <dbReference type="PROSITE" id="PS50219"/>
    </source>
</evidence>
<dbReference type="PANTHER" id="PTHR12894:SF28">
    <property type="entry name" value="VACUOLAR PROTEIN SORTING-ASSOCIATED PROTEIN 3"/>
    <property type="match status" value="1"/>
</dbReference>
<sequence>MSDGGNNSSDTTKESQDDVIENQENAPELDSPSEASGDEAEDLQISEGPIKLQPLIQWLPKELNFTAFDAYDNNLYLGTDVGDLLHYFEMEPGNYMLVSQTKFDDDRDLPIERIRILPLIELALVHCDGSLHFFLLPEFAPVPNMSNISEVNDFIVLKYSANSSSYKIQIFGESGARALRISNRKVTTSRTVYNKPITKARVHGKSLLAARGPNYELIDLKDGSETPLFHVSETSTNLNPLIAPYSSNEFLLACGSSEGESAMGLVVNTQGDITQGTIVFERFPLDLMIDLPFVIVDYGVTGVYVYQVEVNKEPTLVQTITSNRQKRIRFVRSSHIFSVTNSENKSLVVDRLRLVPLKSGNHEFRINQEKEYVQSIFEESTPLVLYCSAGIYLFCKKPVILEVTDYSESAIDHVTRILGDIESSPVLSVFAKVERNFFRTLYLLLETLHCSSIDMDVAKKWCSFSQVIDIRIFLHLCGIEIYGDLWAPHGLQKFIAETRSLKLENKIENSLGVLSFMRETLKRSRLDELKDSENVLRSFDLAIVRICIEKDFDIEIDQCEPASFPDIIKKVEKKQLRYAPVLLELCSRCGDYSRCLELLRDLDRPLDFSNFLLINYGHLQQQNSYTGQDFLRDVIYLIKRCKTTKEREPVIGNIRKILECGELKTKNLISMADKSSTKILLLENLGAGDLNDKRYMIDYYVADLQELMETENLWDFFAELSATYSKELDYLKPAFGSFINLSLRQNPRCSRVLEICDKLRGLMYESENSFLNIVCDEVKKFDIANILTLYLVKDEDKEAVFGENLLDELMTFNDYETIDRIVKEENVVKILKYYLQLNSQRDSIALVQKHIQKHLRHLKHRDQIIAVLESVPLDYSLASIVDAITPIIIKLESTLGQQNVHKSLLKERIQSKQKLLRRLGAE</sequence>
<evidence type="ECO:0000256" key="1">
    <source>
        <dbReference type="SAM" id="MobiDB-lite"/>
    </source>
</evidence>